<feature type="non-terminal residue" evidence="2">
    <location>
        <position position="1"/>
    </location>
</feature>
<feature type="non-terminal residue" evidence="2">
    <location>
        <position position="76"/>
    </location>
</feature>
<gene>
    <name evidence="2" type="ORF">SMN809_LOCUS69353</name>
</gene>
<evidence type="ECO:0000313" key="2">
    <source>
        <dbReference type="EMBL" id="CAF5182389.1"/>
    </source>
</evidence>
<dbReference type="InterPro" id="IPR008145">
    <property type="entry name" value="GK/Ca_channel_bsu"/>
</dbReference>
<dbReference type="InterPro" id="IPR008144">
    <property type="entry name" value="Guanylate_kin-like_dom"/>
</dbReference>
<dbReference type="Gene3D" id="3.40.50.300">
    <property type="entry name" value="P-loop containing nucleotide triphosphate hydrolases"/>
    <property type="match status" value="1"/>
</dbReference>
<reference evidence="2" key="1">
    <citation type="submission" date="2021-02" db="EMBL/GenBank/DDBJ databases">
        <authorList>
            <person name="Nowell W R."/>
        </authorList>
    </citation>
    <scope>NUCLEOTIDE SEQUENCE</scope>
</reference>
<sequence length="76" mass="8806">NCGMFGRKRKVVKDKYLAKHNAVFDQLDLVTYEEVIRLPEFRRKTLVLLGAHGVGRRHIKNTLITSQPKIFAYPIP</sequence>
<evidence type="ECO:0000259" key="1">
    <source>
        <dbReference type="PROSITE" id="PS50052"/>
    </source>
</evidence>
<dbReference type="EMBL" id="CAJOBI010319295">
    <property type="protein sequence ID" value="CAF5182389.1"/>
    <property type="molecule type" value="Genomic_DNA"/>
</dbReference>
<dbReference type="InterPro" id="IPR027417">
    <property type="entry name" value="P-loop_NTPase"/>
</dbReference>
<comment type="caution">
    <text evidence="2">The sequence shown here is derived from an EMBL/GenBank/DDBJ whole genome shotgun (WGS) entry which is preliminary data.</text>
</comment>
<accession>A0A8S3HE64</accession>
<protein>
    <recommendedName>
        <fullName evidence="1">Guanylate kinase-like domain-containing protein</fullName>
    </recommendedName>
</protein>
<evidence type="ECO:0000313" key="3">
    <source>
        <dbReference type="Proteomes" id="UP000676336"/>
    </source>
</evidence>
<dbReference type="InterPro" id="IPR050716">
    <property type="entry name" value="MAGUK"/>
</dbReference>
<dbReference type="Pfam" id="PF00625">
    <property type="entry name" value="Guanylate_kin"/>
    <property type="match status" value="1"/>
</dbReference>
<name>A0A8S3HE64_9BILA</name>
<dbReference type="AlphaFoldDB" id="A0A8S3HE64"/>
<feature type="domain" description="Guanylate kinase-like" evidence="1">
    <location>
        <begin position="43"/>
        <end position="76"/>
    </location>
</feature>
<organism evidence="2 3">
    <name type="scientific">Rotaria magnacalcarata</name>
    <dbReference type="NCBI Taxonomy" id="392030"/>
    <lineage>
        <taxon>Eukaryota</taxon>
        <taxon>Metazoa</taxon>
        <taxon>Spiralia</taxon>
        <taxon>Gnathifera</taxon>
        <taxon>Rotifera</taxon>
        <taxon>Eurotatoria</taxon>
        <taxon>Bdelloidea</taxon>
        <taxon>Philodinida</taxon>
        <taxon>Philodinidae</taxon>
        <taxon>Rotaria</taxon>
    </lineage>
</organism>
<dbReference type="PROSITE" id="PS50052">
    <property type="entry name" value="GUANYLATE_KINASE_2"/>
    <property type="match status" value="1"/>
</dbReference>
<dbReference type="Proteomes" id="UP000676336">
    <property type="component" value="Unassembled WGS sequence"/>
</dbReference>
<dbReference type="PANTHER" id="PTHR23122">
    <property type="entry name" value="MEMBRANE-ASSOCIATED GUANYLATE KINASE MAGUK"/>
    <property type="match status" value="1"/>
</dbReference>
<proteinExistence type="predicted"/>